<dbReference type="Pfam" id="PF01738">
    <property type="entry name" value="DLH"/>
    <property type="match status" value="1"/>
</dbReference>
<evidence type="ECO:0000313" key="2">
    <source>
        <dbReference type="EMBL" id="GIM72646.1"/>
    </source>
</evidence>
<dbReference type="RefSeq" id="WP_212997930.1">
    <property type="nucleotide sequence ID" value="NZ_BAAATW010000019.1"/>
</dbReference>
<comment type="caution">
    <text evidence="2">The sequence shown here is derived from an EMBL/GenBank/DDBJ whole genome shotgun (WGS) entry which is preliminary data.</text>
</comment>
<dbReference type="SUPFAM" id="SSF53474">
    <property type="entry name" value="alpha/beta-Hydrolases"/>
    <property type="match status" value="1"/>
</dbReference>
<dbReference type="InterPro" id="IPR029058">
    <property type="entry name" value="AB_hydrolase_fold"/>
</dbReference>
<dbReference type="Gene3D" id="3.40.50.1820">
    <property type="entry name" value="alpha/beta hydrolase"/>
    <property type="match status" value="1"/>
</dbReference>
<dbReference type="PANTHER" id="PTHR46623">
    <property type="entry name" value="CARBOXYMETHYLENEBUTENOLIDASE-RELATED"/>
    <property type="match status" value="1"/>
</dbReference>
<dbReference type="EMBL" id="BOQP01000013">
    <property type="protein sequence ID" value="GIM72646.1"/>
    <property type="molecule type" value="Genomic_DNA"/>
</dbReference>
<sequence length="245" mass="26464">MNKTTVDITTPDGVADAYLVLPDGDGPFPGVLLYPDAFSLRPRIFEMADRIAEHGYAVLAPNLLYRGKRAPLFEGSLQTPEAREAAVATIMPLVMALNTPEILSDTRAYLDFFSAYETGPVAITGYCMGGTNAFKAIAAYPDRIKAVASFHGGRLVTDQPDSPHLAVGAITGELYFGHADKDHSITAEQIAVLEQALDEAGVTYTSEIYDGASHGYTMTDTSAYDEAGEKRHWENLLALLGRVFP</sequence>
<dbReference type="GO" id="GO:0016787">
    <property type="term" value="F:hydrolase activity"/>
    <property type="evidence" value="ECO:0007669"/>
    <property type="project" value="UniProtKB-KW"/>
</dbReference>
<name>A0A919SIH8_9ACTN</name>
<dbReference type="AlphaFoldDB" id="A0A919SIH8"/>
<dbReference type="Proteomes" id="UP000680865">
    <property type="component" value="Unassembled WGS sequence"/>
</dbReference>
<dbReference type="PANTHER" id="PTHR46623:SF10">
    <property type="entry name" value="CARBOXYMETHYLENEBUTENOLIDASE HOMOLOG"/>
    <property type="match status" value="1"/>
</dbReference>
<organism evidence="2 3">
    <name type="scientific">Winogradskya consettensis</name>
    <dbReference type="NCBI Taxonomy" id="113560"/>
    <lineage>
        <taxon>Bacteria</taxon>
        <taxon>Bacillati</taxon>
        <taxon>Actinomycetota</taxon>
        <taxon>Actinomycetes</taxon>
        <taxon>Micromonosporales</taxon>
        <taxon>Micromonosporaceae</taxon>
        <taxon>Winogradskya</taxon>
    </lineage>
</organism>
<proteinExistence type="predicted"/>
<accession>A0A919SIH8</accession>
<evidence type="ECO:0000259" key="1">
    <source>
        <dbReference type="Pfam" id="PF01738"/>
    </source>
</evidence>
<dbReference type="InterPro" id="IPR051049">
    <property type="entry name" value="Dienelactone_hydrolase-like"/>
</dbReference>
<evidence type="ECO:0000313" key="3">
    <source>
        <dbReference type="Proteomes" id="UP000680865"/>
    </source>
</evidence>
<reference evidence="2" key="1">
    <citation type="submission" date="2021-03" db="EMBL/GenBank/DDBJ databases">
        <title>Whole genome shotgun sequence of Actinoplanes consettensis NBRC 14913.</title>
        <authorList>
            <person name="Komaki H."/>
            <person name="Tamura T."/>
        </authorList>
    </citation>
    <scope>NUCLEOTIDE SEQUENCE</scope>
    <source>
        <strain evidence="2">NBRC 14913</strain>
    </source>
</reference>
<feature type="domain" description="Dienelactone hydrolase" evidence="1">
    <location>
        <begin position="16"/>
        <end position="243"/>
    </location>
</feature>
<gene>
    <name evidence="2" type="ORF">Aco04nite_31340</name>
</gene>
<keyword evidence="3" id="KW-1185">Reference proteome</keyword>
<dbReference type="InterPro" id="IPR002925">
    <property type="entry name" value="Dienelactn_hydro"/>
</dbReference>
<protein>
    <submittedName>
        <fullName evidence="2">Hydrolase</fullName>
    </submittedName>
</protein>
<keyword evidence="2" id="KW-0378">Hydrolase</keyword>